<dbReference type="CDD" id="cd05233">
    <property type="entry name" value="SDR_c"/>
    <property type="match status" value="1"/>
</dbReference>
<gene>
    <name evidence="4" type="ORF">DXA38_15875</name>
</gene>
<proteinExistence type="inferred from homology"/>
<evidence type="ECO:0000256" key="1">
    <source>
        <dbReference type="ARBA" id="ARBA00006484"/>
    </source>
</evidence>
<evidence type="ECO:0000256" key="2">
    <source>
        <dbReference type="ARBA" id="ARBA00023002"/>
    </source>
</evidence>
<dbReference type="PROSITE" id="PS00061">
    <property type="entry name" value="ADH_SHORT"/>
    <property type="match status" value="1"/>
</dbReference>
<dbReference type="InterPro" id="IPR002347">
    <property type="entry name" value="SDR_fam"/>
</dbReference>
<evidence type="ECO:0000313" key="5">
    <source>
        <dbReference type="Proteomes" id="UP000260025"/>
    </source>
</evidence>
<dbReference type="Gene3D" id="3.40.50.720">
    <property type="entry name" value="NAD(P)-binding Rossmann-like Domain"/>
    <property type="match status" value="1"/>
</dbReference>
<dbReference type="OrthoDB" id="9803333at2"/>
<dbReference type="PRINTS" id="PR00081">
    <property type="entry name" value="GDHRDH"/>
</dbReference>
<comment type="similarity">
    <text evidence="1 3">Belongs to the short-chain dehydrogenases/reductases (SDR) family.</text>
</comment>
<reference evidence="4 5" key="1">
    <citation type="submission" date="2018-08" db="EMBL/GenBank/DDBJ databases">
        <title>A genome reference for cultivated species of the human gut microbiota.</title>
        <authorList>
            <person name="Zou Y."/>
            <person name="Xue W."/>
            <person name="Luo G."/>
        </authorList>
    </citation>
    <scope>NUCLEOTIDE SEQUENCE [LARGE SCALE GENOMIC DNA]</scope>
    <source>
        <strain evidence="4 5">OF01-2LB</strain>
    </source>
</reference>
<dbReference type="AlphaFoldDB" id="A0A3E2VSS4"/>
<dbReference type="NCBIfam" id="NF004817">
    <property type="entry name" value="PRK06171.1"/>
    <property type="match status" value="1"/>
</dbReference>
<dbReference type="SUPFAM" id="SSF51735">
    <property type="entry name" value="NAD(P)-binding Rossmann-fold domains"/>
    <property type="match status" value="1"/>
</dbReference>
<dbReference type="RefSeq" id="WP_117444024.1">
    <property type="nucleotide sequence ID" value="NZ_JAJFEN010000055.1"/>
</dbReference>
<dbReference type="InterPro" id="IPR020904">
    <property type="entry name" value="Sc_DH/Rdtase_CS"/>
</dbReference>
<dbReference type="GO" id="GO:0048038">
    <property type="term" value="F:quinone binding"/>
    <property type="evidence" value="ECO:0007669"/>
    <property type="project" value="TreeGrafter"/>
</dbReference>
<evidence type="ECO:0000313" key="4">
    <source>
        <dbReference type="EMBL" id="RGC13848.1"/>
    </source>
</evidence>
<dbReference type="FunFam" id="3.40.50.720:FF:000084">
    <property type="entry name" value="Short-chain dehydrogenase reductase"/>
    <property type="match status" value="1"/>
</dbReference>
<name>A0A3E2VSS4_CLOIN</name>
<dbReference type="PANTHER" id="PTHR42760">
    <property type="entry name" value="SHORT-CHAIN DEHYDROGENASES/REDUCTASES FAMILY MEMBER"/>
    <property type="match status" value="1"/>
</dbReference>
<organism evidence="4 5">
    <name type="scientific">Clostridium innocuum</name>
    <dbReference type="NCBI Taxonomy" id="1522"/>
    <lineage>
        <taxon>Bacteria</taxon>
        <taxon>Bacillati</taxon>
        <taxon>Bacillota</taxon>
        <taxon>Clostridia</taxon>
        <taxon>Eubacteriales</taxon>
        <taxon>Clostridiaceae</taxon>
        <taxon>Clostridium</taxon>
    </lineage>
</organism>
<comment type="caution">
    <text evidence="4">The sequence shown here is derived from an EMBL/GenBank/DDBJ whole genome shotgun (WGS) entry which is preliminary data.</text>
</comment>
<sequence length="272" mass="29940">MEQKQWIDLNNKVVIVTGGAMGIGEAMVKDLLACNARVAIFDLAKPKDFCEDERKMYVHLDIRNKKEVEAGVDAVVQKFGTVDALVNDAGVTRPRILVDYYGSEPQYELSEEDFDFMVGVNQKGTFLVSQAVTRVLYGKKEGVIINLSSCAGLMGSRGHSCYSATKAAIHAFTISWAKELGPYNIRVVGVAPDILDRTPANNDEKYRAQAYGRGWDVNTKPEEFFKNYKSSIPLGRPGHLYEVADLICYLISDHASYITGVTIPVSGGKSKG</sequence>
<dbReference type="EMBL" id="QVEV01000027">
    <property type="protein sequence ID" value="RGC13848.1"/>
    <property type="molecule type" value="Genomic_DNA"/>
</dbReference>
<dbReference type="GO" id="GO:0006633">
    <property type="term" value="P:fatty acid biosynthetic process"/>
    <property type="evidence" value="ECO:0007669"/>
    <property type="project" value="TreeGrafter"/>
</dbReference>
<dbReference type="Proteomes" id="UP000260025">
    <property type="component" value="Unassembled WGS sequence"/>
</dbReference>
<dbReference type="PRINTS" id="PR00080">
    <property type="entry name" value="SDRFAMILY"/>
</dbReference>
<dbReference type="GO" id="GO:0016616">
    <property type="term" value="F:oxidoreductase activity, acting on the CH-OH group of donors, NAD or NADP as acceptor"/>
    <property type="evidence" value="ECO:0007669"/>
    <property type="project" value="TreeGrafter"/>
</dbReference>
<dbReference type="PANTHER" id="PTHR42760:SF133">
    <property type="entry name" value="3-OXOACYL-[ACYL-CARRIER-PROTEIN] REDUCTASE"/>
    <property type="match status" value="1"/>
</dbReference>
<dbReference type="Pfam" id="PF00106">
    <property type="entry name" value="adh_short"/>
    <property type="match status" value="1"/>
</dbReference>
<protein>
    <submittedName>
        <fullName evidence="4">SDR family NAD(P)-dependent oxidoreductase</fullName>
    </submittedName>
</protein>
<evidence type="ECO:0000256" key="3">
    <source>
        <dbReference type="RuleBase" id="RU000363"/>
    </source>
</evidence>
<dbReference type="InterPro" id="IPR036291">
    <property type="entry name" value="NAD(P)-bd_dom_sf"/>
</dbReference>
<accession>A0A3E2VSS4</accession>
<keyword evidence="2" id="KW-0560">Oxidoreductase</keyword>
<dbReference type="GO" id="GO:0008206">
    <property type="term" value="P:bile acid metabolic process"/>
    <property type="evidence" value="ECO:0007669"/>
    <property type="project" value="UniProtKB-ARBA"/>
</dbReference>